<proteinExistence type="predicted"/>
<reference evidence="1" key="1">
    <citation type="journal article" date="2014" name="Front. Microbiol.">
        <title>High frequency of phylogenetically diverse reductive dehalogenase-homologous genes in deep subseafloor sedimentary metagenomes.</title>
        <authorList>
            <person name="Kawai M."/>
            <person name="Futagami T."/>
            <person name="Toyoda A."/>
            <person name="Takaki Y."/>
            <person name="Nishi S."/>
            <person name="Hori S."/>
            <person name="Arai W."/>
            <person name="Tsubouchi T."/>
            <person name="Morono Y."/>
            <person name="Uchiyama I."/>
            <person name="Ito T."/>
            <person name="Fujiyama A."/>
            <person name="Inagaki F."/>
            <person name="Takami H."/>
        </authorList>
    </citation>
    <scope>NUCLEOTIDE SEQUENCE</scope>
    <source>
        <strain evidence="1">Expedition CK06-06</strain>
    </source>
</reference>
<gene>
    <name evidence="1" type="ORF">S01H1_60309</name>
</gene>
<name>X0VMM6_9ZZZZ</name>
<dbReference type="AlphaFoldDB" id="X0VMM6"/>
<accession>X0VMM6</accession>
<sequence>GISLNQARATTIQNVTIRDGLGTRLKVPINARFSAAVFLWRQYHFVLAQADTDPKSEPPSFSLNFGESTITLTDMYQILGNLVNDTIQTILGHSLQQPISLPGKAYRYFQNPSGLPDGSAMYGILLNRMGVAINEFGSCNSECHNPNVSREIEIKQVTITNLVLNPTETILVTNDEGKVQTDFAGSGILIAQAPWWQNQPGGRSNTFVPEASFIQTYDNQVVYDEILLAQVLLQLYATEVRSKAISVKSNISDQV</sequence>
<protein>
    <submittedName>
        <fullName evidence="1">Uncharacterized protein</fullName>
    </submittedName>
</protein>
<organism evidence="1">
    <name type="scientific">marine sediment metagenome</name>
    <dbReference type="NCBI Taxonomy" id="412755"/>
    <lineage>
        <taxon>unclassified sequences</taxon>
        <taxon>metagenomes</taxon>
        <taxon>ecological metagenomes</taxon>
    </lineage>
</organism>
<evidence type="ECO:0000313" key="1">
    <source>
        <dbReference type="EMBL" id="GAG19624.1"/>
    </source>
</evidence>
<dbReference type="EMBL" id="BARS01039500">
    <property type="protein sequence ID" value="GAG19624.1"/>
    <property type="molecule type" value="Genomic_DNA"/>
</dbReference>
<feature type="non-terminal residue" evidence="1">
    <location>
        <position position="1"/>
    </location>
</feature>
<feature type="non-terminal residue" evidence="1">
    <location>
        <position position="255"/>
    </location>
</feature>
<comment type="caution">
    <text evidence="1">The sequence shown here is derived from an EMBL/GenBank/DDBJ whole genome shotgun (WGS) entry which is preliminary data.</text>
</comment>